<reference evidence="2 3" key="1">
    <citation type="journal article" date="2016" name="Nat. Commun.">
        <title>Thousands of microbial genomes shed light on interconnected biogeochemical processes in an aquifer system.</title>
        <authorList>
            <person name="Anantharaman K."/>
            <person name="Brown C.T."/>
            <person name="Hug L.A."/>
            <person name="Sharon I."/>
            <person name="Castelle C.J."/>
            <person name="Probst A.J."/>
            <person name="Thomas B.C."/>
            <person name="Singh A."/>
            <person name="Wilkins M.J."/>
            <person name="Karaoz U."/>
            <person name="Brodie E.L."/>
            <person name="Williams K.H."/>
            <person name="Hubbard S.S."/>
            <person name="Banfield J.F."/>
        </authorList>
    </citation>
    <scope>NUCLEOTIDE SEQUENCE [LARGE SCALE GENOMIC DNA]</scope>
</reference>
<dbReference type="EMBL" id="MFEH01000005">
    <property type="protein sequence ID" value="OGE73659.1"/>
    <property type="molecule type" value="Genomic_DNA"/>
</dbReference>
<evidence type="ECO:0000313" key="3">
    <source>
        <dbReference type="Proteomes" id="UP000177610"/>
    </source>
</evidence>
<gene>
    <name evidence="2" type="ORF">A2717_03430</name>
</gene>
<dbReference type="Proteomes" id="UP000177610">
    <property type="component" value="Unassembled WGS sequence"/>
</dbReference>
<comment type="caution">
    <text evidence="2">The sequence shown here is derived from an EMBL/GenBank/DDBJ whole genome shotgun (WGS) entry which is preliminary data.</text>
</comment>
<feature type="region of interest" description="Disordered" evidence="1">
    <location>
        <begin position="303"/>
        <end position="322"/>
    </location>
</feature>
<accession>A0A1F5N7N6</accession>
<name>A0A1F5N7N6_9BACT</name>
<protein>
    <submittedName>
        <fullName evidence="2">Uncharacterized protein</fullName>
    </submittedName>
</protein>
<dbReference type="STRING" id="1817821.A2717_03430"/>
<evidence type="ECO:0000313" key="2">
    <source>
        <dbReference type="EMBL" id="OGE73659.1"/>
    </source>
</evidence>
<evidence type="ECO:0000256" key="1">
    <source>
        <dbReference type="SAM" id="MobiDB-lite"/>
    </source>
</evidence>
<feature type="compositionally biased region" description="Polar residues" evidence="1">
    <location>
        <begin position="309"/>
        <end position="322"/>
    </location>
</feature>
<dbReference type="AlphaFoldDB" id="A0A1F5N7N6"/>
<sequence length="322" mass="35248">MLIALCVCLASTAEAQVGELQDCPVTQYRPGFETMPRWTKDHAGTNPVIPELRRMQTAEAISYIRRVLADPVLDPTTEPDLIRARVRINALFVQQAFTPPGTMMDKVAVEPPASFLPALRSVKLVEKIVPCGKTTVWFPSEAAPDRVMPDGSRIPWARMWSNEAVVLGFCEVGVKTEAGECGVRVIATSELEITEGHQMGQRQTGWFYLICGNLDFSLDMLREGLTQTSEVRPEKPLQPEPDIVTYQPLLPKDLPPLLVSRPTPEPAPVPVVEKKRGKVWIPCVSSYTWAACAAAAILPVIRGRAGPDGNNTPSKTGSPGSR</sequence>
<organism evidence="2 3">
    <name type="scientific">Candidatus Doudnabacteria bacterium RIFCSPHIGHO2_01_FULL_41_86</name>
    <dbReference type="NCBI Taxonomy" id="1817821"/>
    <lineage>
        <taxon>Bacteria</taxon>
        <taxon>Candidatus Doudnaibacteriota</taxon>
    </lineage>
</organism>
<proteinExistence type="predicted"/>